<evidence type="ECO:0000256" key="1">
    <source>
        <dbReference type="SAM" id="MobiDB-lite"/>
    </source>
</evidence>
<organism evidence="3 4">
    <name type="scientific">Collybiopsis confluens</name>
    <dbReference type="NCBI Taxonomy" id="2823264"/>
    <lineage>
        <taxon>Eukaryota</taxon>
        <taxon>Fungi</taxon>
        <taxon>Dikarya</taxon>
        <taxon>Basidiomycota</taxon>
        <taxon>Agaricomycotina</taxon>
        <taxon>Agaricomycetes</taxon>
        <taxon>Agaricomycetidae</taxon>
        <taxon>Agaricales</taxon>
        <taxon>Marasmiineae</taxon>
        <taxon>Omphalotaceae</taxon>
        <taxon>Collybiopsis</taxon>
    </lineage>
</organism>
<feature type="transmembrane region" description="Helical" evidence="2">
    <location>
        <begin position="83"/>
        <end position="104"/>
    </location>
</feature>
<sequence>MSVSFIMMLAQPRCFSIRLQRLPGTHIVGHPSTEFFKTFSRSIPNIHLISPQLIWDWKVDQVFKSPSVVARTLKKQSIGPTTLIILAGVLPVLFLVVVVVNFVMCCRSRRRRRRWEKVIRKQRKDPELDSGEIREAVLTSHNTVQVEANSPETRPDTGSVIQDSDNNRSSRGHDRTSISVQLSRFTGSSHTDIGTPVMKKKFSRSSSMMRNDVGVPELEPGNDGVMLALETTSSATTGNQDVAEENAEPLMTAATAPSSSDHNEDVTETETNVDAEVVDSTRRATFGSVTTYETLPSYHTRASRATSSASFRSLPPLPPLQVPPLPSTLPPLPLPFSPFTTRNQSARTSMRRSSSTEFESAVATPLPTEEDAASSSTTPGHEVMSDEAEHEGRNRDTMNSMARTSSETLPSYRTRGSDRNTRGA</sequence>
<feature type="compositionally biased region" description="Polar residues" evidence="1">
    <location>
        <begin position="397"/>
        <end position="411"/>
    </location>
</feature>
<feature type="compositionally biased region" description="Basic and acidic residues" evidence="1">
    <location>
        <begin position="415"/>
        <end position="424"/>
    </location>
</feature>
<feature type="region of interest" description="Disordered" evidence="1">
    <location>
        <begin position="141"/>
        <end position="205"/>
    </location>
</feature>
<feature type="compositionally biased region" description="Polar residues" evidence="1">
    <location>
        <begin position="177"/>
        <end position="192"/>
    </location>
</feature>
<reference evidence="3 4" key="1">
    <citation type="journal article" date="2020" name="ISME J.">
        <title>Uncovering the hidden diversity of litter-decomposition mechanisms in mushroom-forming fungi.</title>
        <authorList>
            <person name="Floudas D."/>
            <person name="Bentzer J."/>
            <person name="Ahren D."/>
            <person name="Johansson T."/>
            <person name="Persson P."/>
            <person name="Tunlid A."/>
        </authorList>
    </citation>
    <scope>NUCLEOTIDE SEQUENCE [LARGE SCALE GENOMIC DNA]</scope>
    <source>
        <strain evidence="3 4">CBS 406.79</strain>
    </source>
</reference>
<keyword evidence="4" id="KW-1185">Reference proteome</keyword>
<feature type="compositionally biased region" description="Polar residues" evidence="1">
    <location>
        <begin position="141"/>
        <end position="152"/>
    </location>
</feature>
<comment type="caution">
    <text evidence="3">The sequence shown here is derived from an EMBL/GenBank/DDBJ whole genome shotgun (WGS) entry which is preliminary data.</text>
</comment>
<keyword evidence="2" id="KW-0812">Transmembrane</keyword>
<dbReference type="AlphaFoldDB" id="A0A8H5GWX3"/>
<name>A0A8H5GWX3_9AGAR</name>
<feature type="compositionally biased region" description="Pro residues" evidence="1">
    <location>
        <begin position="315"/>
        <end position="336"/>
    </location>
</feature>
<evidence type="ECO:0000256" key="2">
    <source>
        <dbReference type="SAM" id="Phobius"/>
    </source>
</evidence>
<protein>
    <submittedName>
        <fullName evidence="3">Uncharacterized protein</fullName>
    </submittedName>
</protein>
<evidence type="ECO:0000313" key="3">
    <source>
        <dbReference type="EMBL" id="KAF5372796.1"/>
    </source>
</evidence>
<keyword evidence="2" id="KW-0472">Membrane</keyword>
<gene>
    <name evidence="3" type="ORF">D9757_011113</name>
</gene>
<accession>A0A8H5GWX3</accession>
<feature type="compositionally biased region" description="Basic and acidic residues" evidence="1">
    <location>
        <begin position="165"/>
        <end position="176"/>
    </location>
</feature>
<keyword evidence="2" id="KW-1133">Transmembrane helix</keyword>
<evidence type="ECO:0000313" key="4">
    <source>
        <dbReference type="Proteomes" id="UP000518752"/>
    </source>
</evidence>
<feature type="compositionally biased region" description="Low complexity" evidence="1">
    <location>
        <begin position="345"/>
        <end position="360"/>
    </location>
</feature>
<dbReference type="EMBL" id="JAACJN010000108">
    <property type="protein sequence ID" value="KAF5372796.1"/>
    <property type="molecule type" value="Genomic_DNA"/>
</dbReference>
<feature type="compositionally biased region" description="Low complexity" evidence="1">
    <location>
        <begin position="303"/>
        <end position="314"/>
    </location>
</feature>
<proteinExistence type="predicted"/>
<dbReference type="Proteomes" id="UP000518752">
    <property type="component" value="Unassembled WGS sequence"/>
</dbReference>
<feature type="region of interest" description="Disordered" evidence="1">
    <location>
        <begin position="300"/>
        <end position="424"/>
    </location>
</feature>